<organism evidence="7">
    <name type="scientific">Alexandrium monilatum</name>
    <dbReference type="NCBI Taxonomy" id="311494"/>
    <lineage>
        <taxon>Eukaryota</taxon>
        <taxon>Sar</taxon>
        <taxon>Alveolata</taxon>
        <taxon>Dinophyceae</taxon>
        <taxon>Gonyaulacales</taxon>
        <taxon>Pyrocystaceae</taxon>
        <taxon>Alexandrium</taxon>
    </lineage>
</organism>
<keyword evidence="5" id="KW-0067">ATP-binding</keyword>
<dbReference type="Gene3D" id="1.10.510.10">
    <property type="entry name" value="Transferase(Phosphotransferase) domain 1"/>
    <property type="match status" value="1"/>
</dbReference>
<dbReference type="EMBL" id="HBNR01077840">
    <property type="protein sequence ID" value="CAE4654343.1"/>
    <property type="molecule type" value="Transcribed_RNA"/>
</dbReference>
<dbReference type="PROSITE" id="PS50011">
    <property type="entry name" value="PROTEIN_KINASE_DOM"/>
    <property type="match status" value="1"/>
</dbReference>
<evidence type="ECO:0000259" key="6">
    <source>
        <dbReference type="PROSITE" id="PS50011"/>
    </source>
</evidence>
<dbReference type="InterPro" id="IPR000719">
    <property type="entry name" value="Prot_kinase_dom"/>
</dbReference>
<reference evidence="7" key="1">
    <citation type="submission" date="2021-01" db="EMBL/GenBank/DDBJ databases">
        <authorList>
            <person name="Corre E."/>
            <person name="Pelletier E."/>
            <person name="Niang G."/>
            <person name="Scheremetjew M."/>
            <person name="Finn R."/>
            <person name="Kale V."/>
            <person name="Holt S."/>
            <person name="Cochrane G."/>
            <person name="Meng A."/>
            <person name="Brown T."/>
            <person name="Cohen L."/>
        </authorList>
    </citation>
    <scope>NUCLEOTIDE SEQUENCE</scope>
    <source>
        <strain evidence="7">CCMP3105</strain>
    </source>
</reference>
<evidence type="ECO:0000256" key="5">
    <source>
        <dbReference type="ARBA" id="ARBA00022840"/>
    </source>
</evidence>
<sequence length="393" mass="45461">MPIDSLRLQTSCYTVNGRKFEVPHRYRLVKPVGQAAHSAACLARDVVTGEECSIRKVEDVFEHLTAARRTLRELRLLRHLRHENVMDVMSIFLPGSKRDFEDLYVVSEVKDTDLASVLRSKHTLSDEQNQFLLYQTLRGMKYVHSAGVVHGYLEPGSLLVNAACELRVCDFGLAKVSFEDKRLQTCPMTEYVSKRWYRAPEVLCSWVNYDSAIDVWSIGCVFAEMLVLRPLFPGGNSQRLLKLIVALLGTPSSEELDAIPSEQCRRFIDSMPYSEGKCREVFSEVPEETLDLLRMMLQFSPRNRATVPRALEHPYMGEFFCPEDEPTRNALEASDFEFERRRVNIQALREELFQEVLQYYPETRERYMQEQHRLGQQRHSLKTYPLLAPGELL</sequence>
<dbReference type="Gene3D" id="3.30.200.20">
    <property type="entry name" value="Phosphorylase Kinase, domain 1"/>
    <property type="match status" value="1"/>
</dbReference>
<dbReference type="AlphaFoldDB" id="A0A7S4ST03"/>
<keyword evidence="3" id="KW-0547">Nucleotide-binding</keyword>
<accession>A0A7S4ST03</accession>
<evidence type="ECO:0000256" key="4">
    <source>
        <dbReference type="ARBA" id="ARBA00022777"/>
    </source>
</evidence>
<dbReference type="FunFam" id="1.10.510.10:FF:000624">
    <property type="entry name" value="Mitogen-activated protein kinase"/>
    <property type="match status" value="1"/>
</dbReference>
<dbReference type="FunFam" id="3.30.200.20:FF:000046">
    <property type="entry name" value="Mitogen-activated protein kinase"/>
    <property type="match status" value="1"/>
</dbReference>
<evidence type="ECO:0000256" key="3">
    <source>
        <dbReference type="ARBA" id="ARBA00022741"/>
    </source>
</evidence>
<evidence type="ECO:0000256" key="2">
    <source>
        <dbReference type="ARBA" id="ARBA00022679"/>
    </source>
</evidence>
<dbReference type="PANTHER" id="PTHR24055">
    <property type="entry name" value="MITOGEN-ACTIVATED PROTEIN KINASE"/>
    <property type="match status" value="1"/>
</dbReference>
<dbReference type="SUPFAM" id="SSF56112">
    <property type="entry name" value="Protein kinase-like (PK-like)"/>
    <property type="match status" value="1"/>
</dbReference>
<proteinExistence type="predicted"/>
<gene>
    <name evidence="7" type="ORF">AMON00008_LOCUS55421</name>
</gene>
<dbReference type="InterPro" id="IPR050117">
    <property type="entry name" value="MAPK"/>
</dbReference>
<keyword evidence="1" id="KW-0723">Serine/threonine-protein kinase</keyword>
<keyword evidence="4" id="KW-0418">Kinase</keyword>
<keyword evidence="2" id="KW-0808">Transferase</keyword>
<evidence type="ECO:0000256" key="1">
    <source>
        <dbReference type="ARBA" id="ARBA00022527"/>
    </source>
</evidence>
<dbReference type="InterPro" id="IPR011009">
    <property type="entry name" value="Kinase-like_dom_sf"/>
</dbReference>
<protein>
    <recommendedName>
        <fullName evidence="6">Protein kinase domain-containing protein</fullName>
    </recommendedName>
</protein>
<feature type="domain" description="Protein kinase" evidence="6">
    <location>
        <begin position="26"/>
        <end position="316"/>
    </location>
</feature>
<name>A0A7S4ST03_9DINO</name>
<dbReference type="Pfam" id="PF00069">
    <property type="entry name" value="Pkinase"/>
    <property type="match status" value="1"/>
</dbReference>
<dbReference type="GO" id="GO:0004674">
    <property type="term" value="F:protein serine/threonine kinase activity"/>
    <property type="evidence" value="ECO:0007669"/>
    <property type="project" value="UniProtKB-KW"/>
</dbReference>
<dbReference type="GO" id="GO:0005524">
    <property type="term" value="F:ATP binding"/>
    <property type="evidence" value="ECO:0007669"/>
    <property type="project" value="UniProtKB-KW"/>
</dbReference>
<evidence type="ECO:0000313" key="7">
    <source>
        <dbReference type="EMBL" id="CAE4654343.1"/>
    </source>
</evidence>